<feature type="chain" id="PRO_5001572992" description="Secreted protein" evidence="2">
    <location>
        <begin position="23"/>
        <end position="80"/>
    </location>
</feature>
<evidence type="ECO:0000256" key="1">
    <source>
        <dbReference type="SAM" id="MobiDB-lite"/>
    </source>
</evidence>
<sequence>MLRFDCAFILISLAVFHRQLMAVRRGLIQESSQGLRFTDTSHDLTASMHTAHKKKEDNEGRNIQGCTNLRGNNQHQQRTA</sequence>
<reference evidence="3" key="1">
    <citation type="submission" date="2013-07" db="EMBL/GenBank/DDBJ databases">
        <title>The genome of Eucalyptus grandis.</title>
        <authorList>
            <person name="Schmutz J."/>
            <person name="Hayes R."/>
            <person name="Myburg A."/>
            <person name="Tuskan G."/>
            <person name="Grattapaglia D."/>
            <person name="Rokhsar D.S."/>
        </authorList>
    </citation>
    <scope>NUCLEOTIDE SEQUENCE</scope>
    <source>
        <tissue evidence="3">Leaf extractions</tissue>
    </source>
</reference>
<evidence type="ECO:0000313" key="3">
    <source>
        <dbReference type="EMBL" id="KCW59630.1"/>
    </source>
</evidence>
<organism evidence="3">
    <name type="scientific">Eucalyptus grandis</name>
    <name type="common">Flooded gum</name>
    <dbReference type="NCBI Taxonomy" id="71139"/>
    <lineage>
        <taxon>Eukaryota</taxon>
        <taxon>Viridiplantae</taxon>
        <taxon>Streptophyta</taxon>
        <taxon>Embryophyta</taxon>
        <taxon>Tracheophyta</taxon>
        <taxon>Spermatophyta</taxon>
        <taxon>Magnoliopsida</taxon>
        <taxon>eudicotyledons</taxon>
        <taxon>Gunneridae</taxon>
        <taxon>Pentapetalae</taxon>
        <taxon>rosids</taxon>
        <taxon>malvids</taxon>
        <taxon>Myrtales</taxon>
        <taxon>Myrtaceae</taxon>
        <taxon>Myrtoideae</taxon>
        <taxon>Eucalypteae</taxon>
        <taxon>Eucalyptus</taxon>
    </lineage>
</organism>
<keyword evidence="2" id="KW-0732">Signal</keyword>
<evidence type="ECO:0008006" key="4">
    <source>
        <dbReference type="Google" id="ProtNLM"/>
    </source>
</evidence>
<dbReference type="Gramene" id="KCW59630">
    <property type="protein sequence ID" value="KCW59630"/>
    <property type="gene ID" value="EUGRSUZ_H02373"/>
</dbReference>
<protein>
    <recommendedName>
        <fullName evidence="4">Secreted protein</fullName>
    </recommendedName>
</protein>
<name>A0A059B1T3_EUCGR</name>
<feature type="compositionally biased region" description="Polar residues" evidence="1">
    <location>
        <begin position="64"/>
        <end position="80"/>
    </location>
</feature>
<evidence type="ECO:0000256" key="2">
    <source>
        <dbReference type="SAM" id="SignalP"/>
    </source>
</evidence>
<dbReference type="AlphaFoldDB" id="A0A059B1T3"/>
<dbReference type="InParanoid" id="A0A059B1T3"/>
<accession>A0A059B1T3</accession>
<feature type="signal peptide" evidence="2">
    <location>
        <begin position="1"/>
        <end position="22"/>
    </location>
</feature>
<gene>
    <name evidence="3" type="ORF">EUGRSUZ_H02373</name>
</gene>
<feature type="region of interest" description="Disordered" evidence="1">
    <location>
        <begin position="50"/>
        <end position="80"/>
    </location>
</feature>
<proteinExistence type="predicted"/>
<dbReference type="EMBL" id="KK198760">
    <property type="protein sequence ID" value="KCW59630.1"/>
    <property type="molecule type" value="Genomic_DNA"/>
</dbReference>